<dbReference type="PANTHER" id="PTHR30612">
    <property type="entry name" value="SECA INNER MEMBRANE COMPONENT OF SEC PROTEIN SECRETION SYSTEM"/>
    <property type="match status" value="1"/>
</dbReference>
<feature type="domain" description="SecA family profile" evidence="10">
    <location>
        <begin position="1"/>
        <end position="215"/>
    </location>
</feature>
<dbReference type="PANTHER" id="PTHR30612:SF0">
    <property type="entry name" value="CHLOROPLAST PROTEIN-TRANSPORTING ATPASE"/>
    <property type="match status" value="1"/>
</dbReference>
<dbReference type="InterPro" id="IPR027417">
    <property type="entry name" value="P-loop_NTPase"/>
</dbReference>
<keyword evidence="7" id="KW-0811">Translocation</keyword>
<accession>A0A915DC30</accession>
<dbReference type="SUPFAM" id="SSF52540">
    <property type="entry name" value="P-loop containing nucleoside triphosphate hydrolases"/>
    <property type="match status" value="1"/>
</dbReference>
<evidence type="ECO:0000256" key="1">
    <source>
        <dbReference type="ARBA" id="ARBA00022448"/>
    </source>
</evidence>
<evidence type="ECO:0000256" key="3">
    <source>
        <dbReference type="ARBA" id="ARBA00022741"/>
    </source>
</evidence>
<evidence type="ECO:0000259" key="10">
    <source>
        <dbReference type="PROSITE" id="PS51196"/>
    </source>
</evidence>
<dbReference type="PROSITE" id="PS51196">
    <property type="entry name" value="SECA_MOTOR_DEAD"/>
    <property type="match status" value="1"/>
</dbReference>
<evidence type="ECO:0000256" key="8">
    <source>
        <dbReference type="ARBA" id="ARBA00023136"/>
    </source>
</evidence>
<organism evidence="11 12">
    <name type="scientific">Ditylenchus dipsaci</name>
    <dbReference type="NCBI Taxonomy" id="166011"/>
    <lineage>
        <taxon>Eukaryota</taxon>
        <taxon>Metazoa</taxon>
        <taxon>Ecdysozoa</taxon>
        <taxon>Nematoda</taxon>
        <taxon>Chromadorea</taxon>
        <taxon>Rhabditida</taxon>
        <taxon>Tylenchina</taxon>
        <taxon>Tylenchomorpha</taxon>
        <taxon>Sphaerularioidea</taxon>
        <taxon>Anguinidae</taxon>
        <taxon>Anguininae</taxon>
        <taxon>Ditylenchus</taxon>
    </lineage>
</organism>
<dbReference type="Gene3D" id="3.40.50.300">
    <property type="entry name" value="P-loop containing nucleotide triphosphate hydrolases"/>
    <property type="match status" value="1"/>
</dbReference>
<dbReference type="AlphaFoldDB" id="A0A915DC30"/>
<evidence type="ECO:0000256" key="5">
    <source>
        <dbReference type="ARBA" id="ARBA00022927"/>
    </source>
</evidence>
<dbReference type="GO" id="GO:0005524">
    <property type="term" value="F:ATP binding"/>
    <property type="evidence" value="ECO:0007669"/>
    <property type="project" value="UniProtKB-KW"/>
</dbReference>
<sequence>MTGTIGSVNTQEFMARLIPIDFLTIPTYKAKKFEEYPAVISQTAAKWHENIISNIQEHAVEKQRAVLVILLTIQDVNTIEKAIKQKGLRVNVRIYSRNDTNESLAIRKPVDSGTVILATNLAGRGTDIKTTSKVEDNGGLHVCLTFLTDNLRIEQQAFGRTSRQGHSGSAQLVLNQESLVKKFGENVLRLETIEQYKALRDLVEKVKIEAYEEDEHPYLTFKDEIFFEFSQLMQSCAKKENLKCSRVKSKKKY</sequence>
<evidence type="ECO:0000313" key="12">
    <source>
        <dbReference type="WBParaSite" id="jg17651"/>
    </source>
</evidence>
<feature type="domain" description="Helicase C-terminal" evidence="9">
    <location>
        <begin position="54"/>
        <end position="214"/>
    </location>
</feature>
<protein>
    <submittedName>
        <fullName evidence="12">Protein translocase subunit SecA</fullName>
    </submittedName>
</protein>
<dbReference type="InterPro" id="IPR001650">
    <property type="entry name" value="Helicase_C-like"/>
</dbReference>
<evidence type="ECO:0000256" key="6">
    <source>
        <dbReference type="ARBA" id="ARBA00022967"/>
    </source>
</evidence>
<dbReference type="WBParaSite" id="jg17651">
    <property type="protein sequence ID" value="jg17651"/>
    <property type="gene ID" value="jg17651"/>
</dbReference>
<name>A0A915DC30_9BILA</name>
<dbReference type="InterPro" id="IPR000185">
    <property type="entry name" value="SecA"/>
</dbReference>
<keyword evidence="1" id="KW-0813">Transport</keyword>
<proteinExistence type="predicted"/>
<evidence type="ECO:0000256" key="4">
    <source>
        <dbReference type="ARBA" id="ARBA00022840"/>
    </source>
</evidence>
<evidence type="ECO:0000313" key="11">
    <source>
        <dbReference type="Proteomes" id="UP000887574"/>
    </source>
</evidence>
<keyword evidence="6" id="KW-1278">Translocase</keyword>
<keyword evidence="2" id="KW-0963">Cytoplasm</keyword>
<reference evidence="12" key="1">
    <citation type="submission" date="2022-11" db="UniProtKB">
        <authorList>
            <consortium name="WormBaseParasite"/>
        </authorList>
    </citation>
    <scope>IDENTIFICATION</scope>
</reference>
<dbReference type="GO" id="GO:0006886">
    <property type="term" value="P:intracellular protein transport"/>
    <property type="evidence" value="ECO:0007669"/>
    <property type="project" value="InterPro"/>
</dbReference>
<evidence type="ECO:0000256" key="2">
    <source>
        <dbReference type="ARBA" id="ARBA00022490"/>
    </source>
</evidence>
<dbReference type="Proteomes" id="UP000887574">
    <property type="component" value="Unplaced"/>
</dbReference>
<evidence type="ECO:0000259" key="9">
    <source>
        <dbReference type="PROSITE" id="PS51194"/>
    </source>
</evidence>
<dbReference type="InterPro" id="IPR044722">
    <property type="entry name" value="SecA_SF2_C"/>
</dbReference>
<dbReference type="InterPro" id="IPR014018">
    <property type="entry name" value="SecA_motor_DEAD"/>
</dbReference>
<keyword evidence="5" id="KW-0653">Protein transport</keyword>
<dbReference type="PROSITE" id="PS51194">
    <property type="entry name" value="HELICASE_CTER"/>
    <property type="match status" value="1"/>
</dbReference>
<dbReference type="Pfam" id="PF21090">
    <property type="entry name" value="P-loop_SecA"/>
    <property type="match status" value="1"/>
</dbReference>
<keyword evidence="3" id="KW-0547">Nucleotide-binding</keyword>
<evidence type="ECO:0000256" key="7">
    <source>
        <dbReference type="ARBA" id="ARBA00023010"/>
    </source>
</evidence>
<keyword evidence="8" id="KW-0472">Membrane</keyword>
<keyword evidence="4" id="KW-0067">ATP-binding</keyword>
<keyword evidence="11" id="KW-1185">Reference proteome</keyword>
<dbReference type="GO" id="GO:0006605">
    <property type="term" value="P:protein targeting"/>
    <property type="evidence" value="ECO:0007669"/>
    <property type="project" value="InterPro"/>
</dbReference>